<reference evidence="3" key="3">
    <citation type="submission" date="2022-01" db="EMBL/GenBank/DDBJ databases">
        <authorList>
            <person name="Rubenstein D.R."/>
        </authorList>
    </citation>
    <scope>NUCLEOTIDE SEQUENCE</scope>
    <source>
        <strain evidence="3">SS15</strain>
        <tissue evidence="3">Liver</tissue>
    </source>
</reference>
<sequence>MRPNSSSLARRSPRMKMSQISLSTPR</sequence>
<reference evidence="3 4" key="2">
    <citation type="journal article" date="2021" name="J. Hered.">
        <title>Feather Gene Expression Elucidates the Developmental Basis of Plumage Iridescence in African Starlings.</title>
        <authorList>
            <person name="Rubenstein D.R."/>
            <person name="Corvelo A."/>
            <person name="MacManes M.D."/>
            <person name="Maia R."/>
            <person name="Narzisi G."/>
            <person name="Rousaki A."/>
            <person name="Vandenabeele P."/>
            <person name="Shawkey M.D."/>
            <person name="Solomon J."/>
        </authorList>
    </citation>
    <scope>NUCLEOTIDE SEQUENCE [LARGE SCALE GENOMIC DNA]</scope>
    <source>
        <strain evidence="3">SS15</strain>
    </source>
</reference>
<name>A0A835NLX2_9PASS</name>
<accession>A0A835NLX2</accession>
<organism evidence="2">
    <name type="scientific">Lamprotornis superbus</name>
    <dbReference type="NCBI Taxonomy" id="245042"/>
    <lineage>
        <taxon>Eukaryota</taxon>
        <taxon>Metazoa</taxon>
        <taxon>Chordata</taxon>
        <taxon>Craniata</taxon>
        <taxon>Vertebrata</taxon>
        <taxon>Euteleostomi</taxon>
        <taxon>Archelosauria</taxon>
        <taxon>Archosauria</taxon>
        <taxon>Dinosauria</taxon>
        <taxon>Saurischia</taxon>
        <taxon>Theropoda</taxon>
        <taxon>Coelurosauria</taxon>
        <taxon>Aves</taxon>
        <taxon>Neognathae</taxon>
        <taxon>Neoaves</taxon>
        <taxon>Telluraves</taxon>
        <taxon>Australaves</taxon>
        <taxon>Passeriformes</taxon>
        <taxon>Sturnidae</taxon>
        <taxon>Lamprotornis</taxon>
    </lineage>
</organism>
<keyword evidence="4" id="KW-1185">Reference proteome</keyword>
<dbReference type="Proteomes" id="UP000618051">
    <property type="component" value="Unassembled WGS sequence"/>
</dbReference>
<gene>
    <name evidence="3" type="ORF">IHE44_0008609</name>
    <name evidence="2" type="ORF">IHE44_003082</name>
</gene>
<evidence type="ECO:0000313" key="2">
    <source>
        <dbReference type="EMBL" id="KAG0117029.1"/>
    </source>
</evidence>
<dbReference type="AlphaFoldDB" id="A0A835NLX2"/>
<dbReference type="EMBL" id="JADDUC020000029">
    <property type="protein sequence ID" value="KAI1230731.1"/>
    <property type="molecule type" value="Genomic_DNA"/>
</dbReference>
<evidence type="ECO:0000256" key="1">
    <source>
        <dbReference type="SAM" id="MobiDB-lite"/>
    </source>
</evidence>
<comment type="caution">
    <text evidence="2">The sequence shown here is derived from an EMBL/GenBank/DDBJ whole genome shotgun (WGS) entry which is preliminary data.</text>
</comment>
<proteinExistence type="predicted"/>
<feature type="region of interest" description="Disordered" evidence="1">
    <location>
        <begin position="1"/>
        <end position="26"/>
    </location>
</feature>
<evidence type="ECO:0000313" key="4">
    <source>
        <dbReference type="Proteomes" id="UP000618051"/>
    </source>
</evidence>
<reference evidence="2" key="1">
    <citation type="submission" date="2020-10" db="EMBL/GenBank/DDBJ databases">
        <title>Feather gene expression reveals the developmental basis of iridescence in African starlings.</title>
        <authorList>
            <person name="Rubenstein D.R."/>
        </authorList>
    </citation>
    <scope>NUCLEOTIDE SEQUENCE</scope>
    <source>
        <strain evidence="2">SS15</strain>
        <tissue evidence="2">Liver</tissue>
    </source>
</reference>
<evidence type="ECO:0000313" key="3">
    <source>
        <dbReference type="EMBL" id="KAI1230731.1"/>
    </source>
</evidence>
<dbReference type="EMBL" id="JADDUC010000150">
    <property type="protein sequence ID" value="KAG0117029.1"/>
    <property type="molecule type" value="Genomic_DNA"/>
</dbReference>
<protein>
    <submittedName>
        <fullName evidence="2">Uncharacterized protein</fullName>
    </submittedName>
</protein>